<sequence length="89" mass="9603">MTVHPQDIEQVRQLATQLRLRAAALEENVSQVTTAIRAVNWTGAEASKFKSDWFDTHLPEAQAVIATMRAGSEAAAADAAEAATRVPSR</sequence>
<organism evidence="1 2">
    <name type="scientific">Mycolicibacillus parakoreensis</name>
    <dbReference type="NCBI Taxonomy" id="1069221"/>
    <lineage>
        <taxon>Bacteria</taxon>
        <taxon>Bacillati</taxon>
        <taxon>Actinomycetota</taxon>
        <taxon>Actinomycetes</taxon>
        <taxon>Mycobacteriales</taxon>
        <taxon>Mycobacteriaceae</taxon>
        <taxon>Mycolicibacillus</taxon>
    </lineage>
</organism>
<gene>
    <name evidence="1" type="ORF">MIU77_13135</name>
</gene>
<dbReference type="RefSeq" id="WP_240170105.1">
    <property type="nucleotide sequence ID" value="NZ_CP092365.1"/>
</dbReference>
<evidence type="ECO:0008006" key="3">
    <source>
        <dbReference type="Google" id="ProtNLM"/>
    </source>
</evidence>
<dbReference type="EMBL" id="CP092365">
    <property type="protein sequence ID" value="ULN51823.1"/>
    <property type="molecule type" value="Genomic_DNA"/>
</dbReference>
<dbReference type="Proteomes" id="UP001055200">
    <property type="component" value="Chromosome"/>
</dbReference>
<keyword evidence="2" id="KW-1185">Reference proteome</keyword>
<accession>A0ABY3TYX0</accession>
<reference evidence="1" key="1">
    <citation type="submission" date="2022-08" db="EMBL/GenBank/DDBJ databases">
        <title>Complete genome sequence of 14 non-tuberculosis mycobacteria type-strains.</title>
        <authorList>
            <person name="Igarashi Y."/>
            <person name="Osugi A."/>
            <person name="Mitarai S."/>
        </authorList>
    </citation>
    <scope>NUCLEOTIDE SEQUENCE</scope>
    <source>
        <strain evidence="1">DSM 45575</strain>
    </source>
</reference>
<evidence type="ECO:0000313" key="2">
    <source>
        <dbReference type="Proteomes" id="UP001055200"/>
    </source>
</evidence>
<proteinExistence type="predicted"/>
<name>A0ABY3TYX0_9MYCO</name>
<protein>
    <recommendedName>
        <fullName evidence="3">WXG100 family type VII secretion target</fullName>
    </recommendedName>
</protein>
<evidence type="ECO:0000313" key="1">
    <source>
        <dbReference type="EMBL" id="ULN51823.1"/>
    </source>
</evidence>